<dbReference type="PANTHER" id="PTHR11923">
    <property type="entry name" value="SCAVENGER RECEPTOR CLASS B TYPE-1 SR-B1"/>
    <property type="match status" value="1"/>
</dbReference>
<evidence type="ECO:0000256" key="7">
    <source>
        <dbReference type="ARBA" id="ARBA00022597"/>
    </source>
</evidence>
<evidence type="ECO:0000256" key="6">
    <source>
        <dbReference type="ARBA" id="ARBA00022475"/>
    </source>
</evidence>
<dbReference type="GO" id="GO:0000139">
    <property type="term" value="C:Golgi membrane"/>
    <property type="evidence" value="ECO:0007669"/>
    <property type="project" value="InterPro"/>
</dbReference>
<keyword evidence="8 12" id="KW-0812">Transmembrane</keyword>
<comment type="similarity">
    <text evidence="4">Belongs to the nucleotide-sugar transporter family. SLC35A subfamily.</text>
</comment>
<feature type="transmembrane region" description="Helical" evidence="12">
    <location>
        <begin position="95"/>
        <end position="113"/>
    </location>
</feature>
<dbReference type="Pfam" id="PF04142">
    <property type="entry name" value="Nuc_sug_transp"/>
    <property type="match status" value="1"/>
</dbReference>
<comment type="subcellular location">
    <subcellularLocation>
        <location evidence="3">Cell membrane</location>
    </subcellularLocation>
    <subcellularLocation>
        <location evidence="2">Membrane</location>
        <topology evidence="2">Multi-pass membrane protein</topology>
    </subcellularLocation>
</comment>
<keyword evidence="10 12" id="KW-0472">Membrane</keyword>
<comment type="function">
    <text evidence="1">Plays an olfactory role that is not restricted to pheromone sensitivity.</text>
</comment>
<gene>
    <name evidence="13" type="primary">senju</name>
    <name evidence="13" type="ORF">Bhyg_02215</name>
</gene>
<feature type="transmembrane region" description="Helical" evidence="12">
    <location>
        <begin position="271"/>
        <end position="291"/>
    </location>
</feature>
<feature type="transmembrane region" description="Helical" evidence="12">
    <location>
        <begin position="153"/>
        <end position="170"/>
    </location>
</feature>
<dbReference type="InterPro" id="IPR002159">
    <property type="entry name" value="CD36_fam"/>
</dbReference>
<feature type="non-terminal residue" evidence="13">
    <location>
        <position position="980"/>
    </location>
</feature>
<keyword evidence="6" id="KW-1003">Cell membrane</keyword>
<evidence type="ECO:0000256" key="5">
    <source>
        <dbReference type="ARBA" id="ARBA00010532"/>
    </source>
</evidence>
<feature type="transmembrane region" description="Helical" evidence="12">
    <location>
        <begin position="298"/>
        <end position="318"/>
    </location>
</feature>
<dbReference type="Pfam" id="PF01130">
    <property type="entry name" value="CD36"/>
    <property type="match status" value="1"/>
</dbReference>
<dbReference type="EMBL" id="WJQU01000001">
    <property type="protein sequence ID" value="KAJ6646997.1"/>
    <property type="molecule type" value="Genomic_DNA"/>
</dbReference>
<evidence type="ECO:0000256" key="1">
    <source>
        <dbReference type="ARBA" id="ARBA00003156"/>
    </source>
</evidence>
<proteinExistence type="inferred from homology"/>
<protein>
    <submittedName>
        <fullName evidence="13">UDP-galactose transporter senju</fullName>
    </submittedName>
</protein>
<evidence type="ECO:0000313" key="13">
    <source>
        <dbReference type="EMBL" id="KAJ6646997.1"/>
    </source>
</evidence>
<dbReference type="InterPro" id="IPR037185">
    <property type="entry name" value="EmrE-like"/>
</dbReference>
<feature type="transmembrane region" description="Helical" evidence="12">
    <location>
        <begin position="395"/>
        <end position="416"/>
    </location>
</feature>
<dbReference type="Proteomes" id="UP001151699">
    <property type="component" value="Chromosome A"/>
</dbReference>
<evidence type="ECO:0000256" key="9">
    <source>
        <dbReference type="ARBA" id="ARBA00022989"/>
    </source>
</evidence>
<dbReference type="GO" id="GO:0015165">
    <property type="term" value="F:pyrimidine nucleotide-sugar transmembrane transporter activity"/>
    <property type="evidence" value="ECO:0007669"/>
    <property type="project" value="InterPro"/>
</dbReference>
<evidence type="ECO:0000256" key="10">
    <source>
        <dbReference type="ARBA" id="ARBA00023136"/>
    </source>
</evidence>
<evidence type="ECO:0000256" key="8">
    <source>
        <dbReference type="ARBA" id="ARBA00022692"/>
    </source>
</evidence>
<feature type="transmembrane region" description="Helical" evidence="12">
    <location>
        <begin position="831"/>
        <end position="853"/>
    </location>
</feature>
<feature type="transmembrane region" description="Helical" evidence="12">
    <location>
        <begin position="125"/>
        <end position="144"/>
    </location>
</feature>
<dbReference type="SUPFAM" id="SSF103481">
    <property type="entry name" value="Multidrug resistance efflux transporter EmrE"/>
    <property type="match status" value="1"/>
</dbReference>
<keyword evidence="9 12" id="KW-1133">Transmembrane helix</keyword>
<keyword evidence="14" id="KW-1185">Reference proteome</keyword>
<dbReference type="GO" id="GO:0005886">
    <property type="term" value="C:plasma membrane"/>
    <property type="evidence" value="ECO:0007669"/>
    <property type="project" value="UniProtKB-SubCell"/>
</dbReference>
<feature type="transmembrane region" description="Helical" evidence="12">
    <location>
        <begin position="229"/>
        <end position="251"/>
    </location>
</feature>
<evidence type="ECO:0000256" key="4">
    <source>
        <dbReference type="ARBA" id="ARBA00009976"/>
    </source>
</evidence>
<name>A0A9Q0NB29_9DIPT</name>
<keyword evidence="7" id="KW-0813">Transport</keyword>
<evidence type="ECO:0000256" key="11">
    <source>
        <dbReference type="ARBA" id="ARBA00023180"/>
    </source>
</evidence>
<dbReference type="GO" id="GO:0005044">
    <property type="term" value="F:scavenger receptor activity"/>
    <property type="evidence" value="ECO:0007669"/>
    <property type="project" value="TreeGrafter"/>
</dbReference>
<reference evidence="13" key="1">
    <citation type="submission" date="2022-07" db="EMBL/GenBank/DDBJ databases">
        <authorList>
            <person name="Trinca V."/>
            <person name="Uliana J.V.C."/>
            <person name="Torres T.T."/>
            <person name="Ward R.J."/>
            <person name="Monesi N."/>
        </authorList>
    </citation>
    <scope>NUCLEOTIDE SEQUENCE</scope>
    <source>
        <strain evidence="13">HSMRA1968</strain>
        <tissue evidence="13">Whole embryos</tissue>
    </source>
</reference>
<accession>A0A9Q0NB29</accession>
<comment type="caution">
    <text evidence="13">The sequence shown here is derived from an EMBL/GenBank/DDBJ whole genome shotgun (WGS) entry which is preliminary data.</text>
</comment>
<evidence type="ECO:0000256" key="3">
    <source>
        <dbReference type="ARBA" id="ARBA00004236"/>
    </source>
</evidence>
<feature type="transmembrane region" description="Helical" evidence="12">
    <location>
        <begin position="197"/>
        <end position="217"/>
    </location>
</feature>
<dbReference type="AlphaFoldDB" id="A0A9Q0NB29"/>
<keyword evidence="7" id="KW-0762">Sugar transport</keyword>
<evidence type="ECO:0000313" key="14">
    <source>
        <dbReference type="Proteomes" id="UP001151699"/>
    </source>
</evidence>
<feature type="transmembrane region" description="Helical" evidence="12">
    <location>
        <begin position="54"/>
        <end position="74"/>
    </location>
</feature>
<organism evidence="13 14">
    <name type="scientific">Pseudolycoriella hygida</name>
    <dbReference type="NCBI Taxonomy" id="35572"/>
    <lineage>
        <taxon>Eukaryota</taxon>
        <taxon>Metazoa</taxon>
        <taxon>Ecdysozoa</taxon>
        <taxon>Arthropoda</taxon>
        <taxon>Hexapoda</taxon>
        <taxon>Insecta</taxon>
        <taxon>Pterygota</taxon>
        <taxon>Neoptera</taxon>
        <taxon>Endopterygota</taxon>
        <taxon>Diptera</taxon>
        <taxon>Nematocera</taxon>
        <taxon>Sciaroidea</taxon>
        <taxon>Sciaridae</taxon>
        <taxon>Pseudolycoriella</taxon>
    </lineage>
</organism>
<feature type="transmembrane region" description="Helical" evidence="12">
    <location>
        <begin position="21"/>
        <end position="42"/>
    </location>
</feature>
<dbReference type="PANTHER" id="PTHR11923:SF93">
    <property type="entry name" value="GH07959P-RELATED"/>
    <property type="match status" value="1"/>
</dbReference>
<dbReference type="InterPro" id="IPR007271">
    <property type="entry name" value="Nuc_sug_transpt"/>
</dbReference>
<sequence>RKYQKMVHKKKVCSELFPTNTSILIFIGYMSLFISQGILVTASQESNNGYNYNTVLAVLLTEVLKLIISTCLFLQEKSEHTLKTLVVSIVDGRKVLALYFVPALLYCLYNNLAFVNLSSFDPTTYYLLLQFRVVITGVLFQIIFKKYLSKRQWISLIILTIGCMIKQIHFGDEPTMTSTTMEATGEHKTKNMTGLNLSLSAVFILIQTVCSCLAGVYNEYLLKDKGSDVNIYVQNVFMYIDSIVCNIVVLVMQGNLLGAFGVESLQSIFRINVILIMINNAGIGIITSFFLKYMNSILKTFASALELLFTAVLCYFIFAMPIYLNTVLAIGVVSFAIYLYSKSPVVNVLTKTMKAPEDKRTLLRDGGANSDIDDSSLVLKFHDTMHAKDIFSKQCILCTIGVLIILFSTLFAIFWMQLFESILAKEIKLSPQSRSYDVWKTPPLPMYFDIYLFNWTNPSNFSGDEVFQKPILKQIGPYRFVEKTDKEDIVWNNNHTVSFRKKSTYYFDAANSKGQMDDMITTINIVALSAAASVIHSNNLRRKEVSVGLGLFDQLPYVTKRANELLFDGYEDDLIEFAKDLSLTDKTVSVPYDKIGWFYTRNGTSHQQGHFNMHTGGDDISQIGTMKNWNFSPKIEYFPDECGMLRGSAGEFYPPIKQKTQPTSMFIADLCRSISLDFEEEKSVHGITGYKYAGGEKMVDNGTVYPENKCFSFGESVPSGVMNVSACRFGSPVFMSFPHYYAADPYFLDQIEGLNPSKEKHEFYITLEPLTGIPLDVAARLQINMLVRPIPNVTLYQHAPHMFFPVLWFEQKVTIPNDMASEIKTVVAMPVTGYMAIAIVFVIGLILTFWWPVARMIQRKGKGYVNDENKVSAKEDIAVQSSLLSSNGHIKKIEVFNGIKAKKAPLAEKEAESELTVNRNRPRKSNLLNKLFLEGNFCVNFDSLYKHFDRVALRFFLCLFFHVSFHVRTRKRQNFLLFLE</sequence>
<keyword evidence="11" id="KW-0325">Glycoprotein</keyword>
<dbReference type="PRINTS" id="PR01609">
    <property type="entry name" value="CD36FAMILY"/>
</dbReference>
<evidence type="ECO:0000256" key="2">
    <source>
        <dbReference type="ARBA" id="ARBA00004141"/>
    </source>
</evidence>
<evidence type="ECO:0000256" key="12">
    <source>
        <dbReference type="SAM" id="Phobius"/>
    </source>
</evidence>
<dbReference type="OrthoDB" id="514335at2759"/>
<comment type="similarity">
    <text evidence="5">Belongs to the CD36 family.</text>
</comment>
<feature type="transmembrane region" description="Helical" evidence="12">
    <location>
        <begin position="324"/>
        <end position="341"/>
    </location>
</feature>